<keyword evidence="3" id="KW-1185">Reference proteome</keyword>
<name>A0A9D4QNA4_DREPO</name>
<organism evidence="2 3">
    <name type="scientific">Dreissena polymorpha</name>
    <name type="common">Zebra mussel</name>
    <name type="synonym">Mytilus polymorpha</name>
    <dbReference type="NCBI Taxonomy" id="45954"/>
    <lineage>
        <taxon>Eukaryota</taxon>
        <taxon>Metazoa</taxon>
        <taxon>Spiralia</taxon>
        <taxon>Lophotrochozoa</taxon>
        <taxon>Mollusca</taxon>
        <taxon>Bivalvia</taxon>
        <taxon>Autobranchia</taxon>
        <taxon>Heteroconchia</taxon>
        <taxon>Euheterodonta</taxon>
        <taxon>Imparidentia</taxon>
        <taxon>Neoheterodontei</taxon>
        <taxon>Myida</taxon>
        <taxon>Dreissenoidea</taxon>
        <taxon>Dreissenidae</taxon>
        <taxon>Dreissena</taxon>
    </lineage>
</organism>
<feature type="compositionally biased region" description="Polar residues" evidence="1">
    <location>
        <begin position="1"/>
        <end position="12"/>
    </location>
</feature>
<dbReference type="Proteomes" id="UP000828390">
    <property type="component" value="Unassembled WGS sequence"/>
</dbReference>
<evidence type="ECO:0000256" key="1">
    <source>
        <dbReference type="SAM" id="MobiDB-lite"/>
    </source>
</evidence>
<evidence type="ECO:0000313" key="2">
    <source>
        <dbReference type="EMBL" id="KAH3837269.1"/>
    </source>
</evidence>
<dbReference type="AlphaFoldDB" id="A0A9D4QNA4"/>
<dbReference type="EMBL" id="JAIWYP010000004">
    <property type="protein sequence ID" value="KAH3837269.1"/>
    <property type="molecule type" value="Genomic_DNA"/>
</dbReference>
<sequence length="61" mass="6855">MLMPYTDQQGTGQVEDLNHVKRIYSNRPSKRRGAMSARASKTSVMCSDGRNGSHSSFRMYA</sequence>
<proteinExistence type="predicted"/>
<reference evidence="2" key="1">
    <citation type="journal article" date="2019" name="bioRxiv">
        <title>The Genome of the Zebra Mussel, Dreissena polymorpha: A Resource for Invasive Species Research.</title>
        <authorList>
            <person name="McCartney M.A."/>
            <person name="Auch B."/>
            <person name="Kono T."/>
            <person name="Mallez S."/>
            <person name="Zhang Y."/>
            <person name="Obille A."/>
            <person name="Becker A."/>
            <person name="Abrahante J.E."/>
            <person name="Garbe J."/>
            <person name="Badalamenti J.P."/>
            <person name="Herman A."/>
            <person name="Mangelson H."/>
            <person name="Liachko I."/>
            <person name="Sullivan S."/>
            <person name="Sone E.D."/>
            <person name="Koren S."/>
            <person name="Silverstein K.A.T."/>
            <person name="Beckman K.B."/>
            <person name="Gohl D.M."/>
        </authorList>
    </citation>
    <scope>NUCLEOTIDE SEQUENCE</scope>
    <source>
        <strain evidence="2">Duluth1</strain>
        <tissue evidence="2">Whole animal</tissue>
    </source>
</reference>
<evidence type="ECO:0000313" key="3">
    <source>
        <dbReference type="Proteomes" id="UP000828390"/>
    </source>
</evidence>
<gene>
    <name evidence="2" type="ORF">DPMN_110652</name>
</gene>
<accession>A0A9D4QNA4</accession>
<protein>
    <submittedName>
        <fullName evidence="2">Uncharacterized protein</fullName>
    </submittedName>
</protein>
<comment type="caution">
    <text evidence="2">The sequence shown here is derived from an EMBL/GenBank/DDBJ whole genome shotgun (WGS) entry which is preliminary data.</text>
</comment>
<feature type="compositionally biased region" description="Basic residues" evidence="1">
    <location>
        <begin position="20"/>
        <end position="33"/>
    </location>
</feature>
<reference evidence="2" key="2">
    <citation type="submission" date="2020-11" db="EMBL/GenBank/DDBJ databases">
        <authorList>
            <person name="McCartney M.A."/>
            <person name="Auch B."/>
            <person name="Kono T."/>
            <person name="Mallez S."/>
            <person name="Becker A."/>
            <person name="Gohl D.M."/>
            <person name="Silverstein K.A.T."/>
            <person name="Koren S."/>
            <person name="Bechman K.B."/>
            <person name="Herman A."/>
            <person name="Abrahante J.E."/>
            <person name="Garbe J."/>
        </authorList>
    </citation>
    <scope>NUCLEOTIDE SEQUENCE</scope>
    <source>
        <strain evidence="2">Duluth1</strain>
        <tissue evidence="2">Whole animal</tissue>
    </source>
</reference>
<feature type="compositionally biased region" description="Polar residues" evidence="1">
    <location>
        <begin position="39"/>
        <end position="61"/>
    </location>
</feature>
<feature type="region of interest" description="Disordered" evidence="1">
    <location>
        <begin position="1"/>
        <end position="61"/>
    </location>
</feature>